<organism evidence="2 3">
    <name type="scientific">Rhizoctonia solani</name>
    <dbReference type="NCBI Taxonomy" id="456999"/>
    <lineage>
        <taxon>Eukaryota</taxon>
        <taxon>Fungi</taxon>
        <taxon>Dikarya</taxon>
        <taxon>Basidiomycota</taxon>
        <taxon>Agaricomycotina</taxon>
        <taxon>Agaricomycetes</taxon>
        <taxon>Cantharellales</taxon>
        <taxon>Ceratobasidiaceae</taxon>
        <taxon>Rhizoctonia</taxon>
    </lineage>
</organism>
<evidence type="ECO:0000313" key="2">
    <source>
        <dbReference type="EMBL" id="CAE6470579.1"/>
    </source>
</evidence>
<feature type="region of interest" description="Disordered" evidence="1">
    <location>
        <begin position="1"/>
        <end position="41"/>
    </location>
</feature>
<evidence type="ECO:0000313" key="3">
    <source>
        <dbReference type="Proteomes" id="UP000663861"/>
    </source>
</evidence>
<protein>
    <submittedName>
        <fullName evidence="2">Uncharacterized protein</fullName>
    </submittedName>
</protein>
<feature type="compositionally biased region" description="Polar residues" evidence="1">
    <location>
        <begin position="10"/>
        <end position="25"/>
    </location>
</feature>
<sequence length="230" mass="25399">MGRTKRSTIRRLQNFSSSRGASLQVQEEELQSDEQGNSPIALSSETTLDDRIHTTHIHTQFHNTAESTDELTGSLNALGLEAPLLDNDIVLEVPPNDVVDPIDDRNLPSLGEPEGDEARYLPPPKDPQTDDDSDENSQPNRKPIPHEEAKMLVDKLNNIIESSFHGRGKKRTSTFGDVGLSRLRYMAGTLNLMVETVDGTTSSSVDSGFPKGWDTANKPVWHLERFRAGG</sequence>
<dbReference type="AlphaFoldDB" id="A0A8H3C3P0"/>
<evidence type="ECO:0000256" key="1">
    <source>
        <dbReference type="SAM" id="MobiDB-lite"/>
    </source>
</evidence>
<accession>A0A8H3C3P0</accession>
<name>A0A8H3C3P0_9AGAM</name>
<dbReference type="EMBL" id="CAJMWY010001573">
    <property type="protein sequence ID" value="CAE6470579.1"/>
    <property type="molecule type" value="Genomic_DNA"/>
</dbReference>
<gene>
    <name evidence="2" type="ORF">RDB_LOCUS81919</name>
</gene>
<feature type="region of interest" description="Disordered" evidence="1">
    <location>
        <begin position="95"/>
        <end position="147"/>
    </location>
</feature>
<dbReference type="Proteomes" id="UP000663861">
    <property type="component" value="Unassembled WGS sequence"/>
</dbReference>
<comment type="caution">
    <text evidence="2">The sequence shown here is derived from an EMBL/GenBank/DDBJ whole genome shotgun (WGS) entry which is preliminary data.</text>
</comment>
<reference evidence="2" key="1">
    <citation type="submission" date="2021-01" db="EMBL/GenBank/DDBJ databases">
        <authorList>
            <person name="Kaushik A."/>
        </authorList>
    </citation>
    <scope>NUCLEOTIDE SEQUENCE</scope>
    <source>
        <strain evidence="2">AG4-RS23</strain>
    </source>
</reference>
<proteinExistence type="predicted"/>